<evidence type="ECO:0000256" key="2">
    <source>
        <dbReference type="ARBA" id="ARBA00022771"/>
    </source>
</evidence>
<dbReference type="InterPro" id="IPR053000">
    <property type="entry name" value="WSS1-like_metalloprotease"/>
</dbReference>
<feature type="domain" description="WLM" evidence="7">
    <location>
        <begin position="1"/>
        <end position="201"/>
    </location>
</feature>
<accession>A0ABQ8KHP6</accession>
<dbReference type="InterPro" id="IPR036443">
    <property type="entry name" value="Znf_RanBP2_sf"/>
</dbReference>
<dbReference type="SUPFAM" id="SSF90209">
    <property type="entry name" value="Ran binding protein zinc finger-like"/>
    <property type="match status" value="2"/>
</dbReference>
<dbReference type="SMART" id="SM00547">
    <property type="entry name" value="ZnF_RBZ"/>
    <property type="match status" value="2"/>
</dbReference>
<evidence type="ECO:0000256" key="1">
    <source>
        <dbReference type="ARBA" id="ARBA00022723"/>
    </source>
</evidence>
<feature type="region of interest" description="Disordered" evidence="5">
    <location>
        <begin position="258"/>
        <end position="280"/>
    </location>
</feature>
<reference evidence="8 9" key="1">
    <citation type="journal article" date="2021" name="Environ. Microbiol.">
        <title>Gene family expansions and transcriptome signatures uncover fungal adaptations to wood decay.</title>
        <authorList>
            <person name="Hage H."/>
            <person name="Miyauchi S."/>
            <person name="Viragh M."/>
            <person name="Drula E."/>
            <person name="Min B."/>
            <person name="Chaduli D."/>
            <person name="Navarro D."/>
            <person name="Favel A."/>
            <person name="Norest M."/>
            <person name="Lesage-Meessen L."/>
            <person name="Balint B."/>
            <person name="Merenyi Z."/>
            <person name="de Eugenio L."/>
            <person name="Morin E."/>
            <person name="Martinez A.T."/>
            <person name="Baldrian P."/>
            <person name="Stursova M."/>
            <person name="Martinez M.J."/>
            <person name="Novotny C."/>
            <person name="Magnuson J.K."/>
            <person name="Spatafora J.W."/>
            <person name="Maurice S."/>
            <person name="Pangilinan J."/>
            <person name="Andreopoulos W."/>
            <person name="LaButti K."/>
            <person name="Hundley H."/>
            <person name="Na H."/>
            <person name="Kuo A."/>
            <person name="Barry K."/>
            <person name="Lipzen A."/>
            <person name="Henrissat B."/>
            <person name="Riley R."/>
            <person name="Ahrendt S."/>
            <person name="Nagy L.G."/>
            <person name="Grigoriev I.V."/>
            <person name="Martin F."/>
            <person name="Rosso M.N."/>
        </authorList>
    </citation>
    <scope>NUCLEOTIDE SEQUENCE [LARGE SCALE GENOMIC DNA]</scope>
    <source>
        <strain evidence="8 9">CIRM-BRFM 1785</strain>
    </source>
</reference>
<evidence type="ECO:0000256" key="4">
    <source>
        <dbReference type="PROSITE-ProRule" id="PRU00322"/>
    </source>
</evidence>
<organism evidence="8 9">
    <name type="scientific">Rhodofomes roseus</name>
    <dbReference type="NCBI Taxonomy" id="34475"/>
    <lineage>
        <taxon>Eukaryota</taxon>
        <taxon>Fungi</taxon>
        <taxon>Dikarya</taxon>
        <taxon>Basidiomycota</taxon>
        <taxon>Agaricomycotina</taxon>
        <taxon>Agaricomycetes</taxon>
        <taxon>Polyporales</taxon>
        <taxon>Rhodofomes</taxon>
    </lineage>
</organism>
<gene>
    <name evidence="8" type="ORF">C8Q71DRAFT_597968</name>
</gene>
<keyword evidence="3" id="KW-0862">Zinc</keyword>
<keyword evidence="9" id="KW-1185">Reference proteome</keyword>
<dbReference type="PROSITE" id="PS01358">
    <property type="entry name" value="ZF_RANBP2_1"/>
    <property type="match status" value="2"/>
</dbReference>
<evidence type="ECO:0000259" key="7">
    <source>
        <dbReference type="PROSITE" id="PS51397"/>
    </source>
</evidence>
<keyword evidence="2 4" id="KW-0863">Zinc-finger</keyword>
<dbReference type="GeneID" id="72000334"/>
<dbReference type="PROSITE" id="PS50199">
    <property type="entry name" value="ZF_RANBP2_2"/>
    <property type="match status" value="2"/>
</dbReference>
<evidence type="ECO:0000256" key="3">
    <source>
        <dbReference type="ARBA" id="ARBA00022833"/>
    </source>
</evidence>
<sequence length="412" mass="44666">MSSTTNTFVKSFTHLKDRPKADQALPLLQRIASLVKPIMRKHSWMLPVLSEFFPESPNLVGLNINAGQKIFLRLRPAHAPDTFYDEEDIVHTMLHELTHNVHGPHDEKFYKFLAGLEEEYYALKRSGYAGEGFFSKGQRLGTNVSHDLPPHLARQRALEAAEKRRQISAILGDGGRLGGVRGTTNKSPRQLAAEAAERRARDEKACASGAVAQKEVEKAAKESIEDRVIDLTASDSDPDSDVEIVDGPIAGPSKVVASTTKAANAARTPSGRTSTTTTKRSRPIVFTPSATPASGIAVDASSTKWSCTQCTLVNEAEASRCAVCDFARPRRPPSTSSTPSAPAATTTDEWACPRCTLMNDAERFRCATCDAPRLNVKREPGTDGWTCTVCGEGGTPNDFWSCGFCGSIKTQS</sequence>
<dbReference type="Pfam" id="PF08325">
    <property type="entry name" value="WLM"/>
    <property type="match status" value="1"/>
</dbReference>
<evidence type="ECO:0000259" key="6">
    <source>
        <dbReference type="PROSITE" id="PS50199"/>
    </source>
</evidence>
<comment type="caution">
    <text evidence="8">The sequence shown here is derived from an EMBL/GenBank/DDBJ whole genome shotgun (WGS) entry which is preliminary data.</text>
</comment>
<proteinExistence type="predicted"/>
<dbReference type="EMBL" id="JADCUA010000009">
    <property type="protein sequence ID" value="KAH9837355.1"/>
    <property type="molecule type" value="Genomic_DNA"/>
</dbReference>
<dbReference type="PROSITE" id="PS51397">
    <property type="entry name" value="WLM"/>
    <property type="match status" value="1"/>
</dbReference>
<evidence type="ECO:0000256" key="5">
    <source>
        <dbReference type="SAM" id="MobiDB-lite"/>
    </source>
</evidence>
<feature type="compositionally biased region" description="Low complexity" evidence="5">
    <location>
        <begin position="267"/>
        <end position="278"/>
    </location>
</feature>
<dbReference type="PANTHER" id="PTHR46622">
    <property type="entry name" value="DNA-DEPENDENT METALLOPROTEASE WSS1"/>
    <property type="match status" value="1"/>
</dbReference>
<dbReference type="Pfam" id="PF00641">
    <property type="entry name" value="Zn_ribbon_RanBP"/>
    <property type="match status" value="2"/>
</dbReference>
<dbReference type="Gene3D" id="4.10.1060.10">
    <property type="entry name" value="Zinc finger, RanBP2-type"/>
    <property type="match status" value="2"/>
</dbReference>
<keyword evidence="1" id="KW-0479">Metal-binding</keyword>
<feature type="domain" description="RanBP2-type" evidence="6">
    <location>
        <begin position="301"/>
        <end position="330"/>
    </location>
</feature>
<evidence type="ECO:0000313" key="8">
    <source>
        <dbReference type="EMBL" id="KAH9837355.1"/>
    </source>
</evidence>
<protein>
    <submittedName>
        <fullName evidence="8">WLM-domain-containing protein</fullName>
    </submittedName>
</protein>
<dbReference type="Proteomes" id="UP000814176">
    <property type="component" value="Unassembled WGS sequence"/>
</dbReference>
<dbReference type="InterPro" id="IPR013536">
    <property type="entry name" value="WLM_dom"/>
</dbReference>
<feature type="domain" description="RanBP2-type" evidence="6">
    <location>
        <begin position="346"/>
        <end position="375"/>
    </location>
</feature>
<evidence type="ECO:0000313" key="9">
    <source>
        <dbReference type="Proteomes" id="UP000814176"/>
    </source>
</evidence>
<dbReference type="PANTHER" id="PTHR46622:SF1">
    <property type="entry name" value="DNA-DEPENDENT METALLOPROTEASE WSS1"/>
    <property type="match status" value="1"/>
</dbReference>
<name>A0ABQ8KHP6_9APHY</name>
<dbReference type="RefSeq" id="XP_047779524.1">
    <property type="nucleotide sequence ID" value="XM_047919602.1"/>
</dbReference>
<dbReference type="InterPro" id="IPR001876">
    <property type="entry name" value="Znf_RanBP2"/>
</dbReference>